<dbReference type="Pfam" id="PF00728">
    <property type="entry name" value="Glyco_hydro_20"/>
    <property type="match status" value="1"/>
</dbReference>
<dbReference type="SUPFAM" id="SSF51445">
    <property type="entry name" value="(Trans)glycosidases"/>
    <property type="match status" value="1"/>
</dbReference>
<dbReference type="GO" id="GO:0030203">
    <property type="term" value="P:glycosaminoglycan metabolic process"/>
    <property type="evidence" value="ECO:0007669"/>
    <property type="project" value="TreeGrafter"/>
</dbReference>
<dbReference type="GO" id="GO:0004563">
    <property type="term" value="F:beta-N-acetylhexosaminidase activity"/>
    <property type="evidence" value="ECO:0007669"/>
    <property type="project" value="UniProtKB-EC"/>
</dbReference>
<dbReference type="OrthoDB" id="428480at2759"/>
<evidence type="ECO:0000259" key="5">
    <source>
        <dbReference type="Pfam" id="PF00728"/>
    </source>
</evidence>
<feature type="domain" description="Chitobiase C-terminal" evidence="6">
    <location>
        <begin position="141"/>
        <end position="214"/>
    </location>
</feature>
<dbReference type="InterPro" id="IPR013783">
    <property type="entry name" value="Ig-like_fold"/>
</dbReference>
<dbReference type="GO" id="GO:0016020">
    <property type="term" value="C:membrane"/>
    <property type="evidence" value="ECO:0007669"/>
    <property type="project" value="TreeGrafter"/>
</dbReference>
<dbReference type="AlphaFoldDB" id="A0A9X0CSQ5"/>
<dbReference type="InterPro" id="IPR017853">
    <property type="entry name" value="GH"/>
</dbReference>
<dbReference type="Pfam" id="PF03174">
    <property type="entry name" value="CHB_HEX_C"/>
    <property type="match status" value="1"/>
</dbReference>
<evidence type="ECO:0000256" key="4">
    <source>
        <dbReference type="ARBA" id="ARBA00022801"/>
    </source>
</evidence>
<dbReference type="Gene3D" id="2.60.40.10">
    <property type="entry name" value="Immunoglobulins"/>
    <property type="match status" value="1"/>
</dbReference>
<accession>A0A9X0CSQ5</accession>
<sequence>MTQASHLYFDHPYEPDPEERGLYWATRYTDTRKSFGFMPEHLYDSIETDGNGSPIADYCSQVGGCVQPQKPENIVGLAGAIWAETIRTPDQFQSMIFPRLLAVAERAWHQDTWENNRNKLRRNRMKEASWKTFANTLGYKELARLDKLGIAYHIPLPGARISNNVLVTNVAFPGLTVECSNDGGRSWFDPKKASVISGKLLLRTRSADGKRTSRTARTTLSRNYFQNTLRNNYRPYFPLSQAVQNIPP</sequence>
<dbReference type="GO" id="GO:0005975">
    <property type="term" value="P:carbohydrate metabolic process"/>
    <property type="evidence" value="ECO:0007669"/>
    <property type="project" value="InterPro"/>
</dbReference>
<feature type="domain" description="Glycoside hydrolase family 20 catalytic" evidence="5">
    <location>
        <begin position="1"/>
        <end position="110"/>
    </location>
</feature>
<protein>
    <recommendedName>
        <fullName evidence="3">beta-N-acetylhexosaminidase</fullName>
        <ecNumber evidence="3">3.2.1.52</ecNumber>
    </recommendedName>
</protein>
<gene>
    <name evidence="7" type="ORF">OS493_016712</name>
</gene>
<comment type="similarity">
    <text evidence="2">Belongs to the glycosyl hydrolase 20 family.</text>
</comment>
<comment type="caution">
    <text evidence="7">The sequence shown here is derived from an EMBL/GenBank/DDBJ whole genome shotgun (WGS) entry which is preliminary data.</text>
</comment>
<dbReference type="SUPFAM" id="SSF81296">
    <property type="entry name" value="E set domains"/>
    <property type="match status" value="1"/>
</dbReference>
<dbReference type="InterPro" id="IPR004867">
    <property type="entry name" value="CHB_C_dom"/>
</dbReference>
<dbReference type="Gene3D" id="3.20.20.80">
    <property type="entry name" value="Glycosidases"/>
    <property type="match status" value="1"/>
</dbReference>
<evidence type="ECO:0000256" key="1">
    <source>
        <dbReference type="ARBA" id="ARBA00001231"/>
    </source>
</evidence>
<dbReference type="Proteomes" id="UP001163046">
    <property type="component" value="Unassembled WGS sequence"/>
</dbReference>
<dbReference type="InterPro" id="IPR015883">
    <property type="entry name" value="Glyco_hydro_20_cat"/>
</dbReference>
<evidence type="ECO:0000313" key="7">
    <source>
        <dbReference type="EMBL" id="KAJ7372793.1"/>
    </source>
</evidence>
<evidence type="ECO:0000259" key="6">
    <source>
        <dbReference type="Pfam" id="PF03174"/>
    </source>
</evidence>
<evidence type="ECO:0000256" key="2">
    <source>
        <dbReference type="ARBA" id="ARBA00006285"/>
    </source>
</evidence>
<evidence type="ECO:0000313" key="8">
    <source>
        <dbReference type="Proteomes" id="UP001163046"/>
    </source>
</evidence>
<dbReference type="PANTHER" id="PTHR22600">
    <property type="entry name" value="BETA-HEXOSAMINIDASE"/>
    <property type="match status" value="1"/>
</dbReference>
<dbReference type="EMBL" id="MU826834">
    <property type="protein sequence ID" value="KAJ7372793.1"/>
    <property type="molecule type" value="Genomic_DNA"/>
</dbReference>
<name>A0A9X0CSQ5_9CNID</name>
<keyword evidence="4" id="KW-0378">Hydrolase</keyword>
<dbReference type="EC" id="3.2.1.52" evidence="3"/>
<comment type="catalytic activity">
    <reaction evidence="1">
        <text>Hydrolysis of terminal non-reducing N-acetyl-D-hexosamine residues in N-acetyl-beta-D-hexosaminides.</text>
        <dbReference type="EC" id="3.2.1.52"/>
    </reaction>
</comment>
<dbReference type="InterPro" id="IPR025705">
    <property type="entry name" value="Beta_hexosaminidase_sua/sub"/>
</dbReference>
<dbReference type="InterPro" id="IPR014756">
    <property type="entry name" value="Ig_E-set"/>
</dbReference>
<evidence type="ECO:0000256" key="3">
    <source>
        <dbReference type="ARBA" id="ARBA00012663"/>
    </source>
</evidence>
<keyword evidence="8" id="KW-1185">Reference proteome</keyword>
<reference evidence="7" key="1">
    <citation type="submission" date="2023-01" db="EMBL/GenBank/DDBJ databases">
        <title>Genome assembly of the deep-sea coral Lophelia pertusa.</title>
        <authorList>
            <person name="Herrera S."/>
            <person name="Cordes E."/>
        </authorList>
    </citation>
    <scope>NUCLEOTIDE SEQUENCE</scope>
    <source>
        <strain evidence="7">USNM1676648</strain>
        <tissue evidence="7">Polyp</tissue>
    </source>
</reference>
<dbReference type="CDD" id="cd02847">
    <property type="entry name" value="E_set_Chitobiase_C"/>
    <property type="match status" value="1"/>
</dbReference>
<organism evidence="7 8">
    <name type="scientific">Desmophyllum pertusum</name>
    <dbReference type="NCBI Taxonomy" id="174260"/>
    <lineage>
        <taxon>Eukaryota</taxon>
        <taxon>Metazoa</taxon>
        <taxon>Cnidaria</taxon>
        <taxon>Anthozoa</taxon>
        <taxon>Hexacorallia</taxon>
        <taxon>Scleractinia</taxon>
        <taxon>Caryophylliina</taxon>
        <taxon>Caryophylliidae</taxon>
        <taxon>Desmophyllum</taxon>
    </lineage>
</organism>
<proteinExistence type="inferred from homology"/>
<dbReference type="PANTHER" id="PTHR22600:SF57">
    <property type="entry name" value="BETA-N-ACETYLHEXOSAMINIDASE"/>
    <property type="match status" value="1"/>
</dbReference>